<keyword evidence="2" id="KW-1185">Reference proteome</keyword>
<sequence>MSNNRNSCPNGYTNGYESTNGNANRPPGSAANGFNSTDNNTYGNPYVNNPRSNNGDNGHANFPSAGSNNWTPSIAMDFMAARTPNGADPIGAPFTSGRGPTYNDIPRGQGVGSHWPGTNGSRGASIYSGGGVIGGRMGGHWPGTTPDSSYGPPTRINDMRRMYGMGPFDRVDSNGYWMPRGNFEGYEGASGGGNNCGNGNEGSPDQWGPGRR</sequence>
<proteinExistence type="predicted"/>
<evidence type="ECO:0000313" key="2">
    <source>
        <dbReference type="Proteomes" id="UP000805649"/>
    </source>
</evidence>
<reference evidence="1 2" key="1">
    <citation type="journal article" date="2020" name="Phytopathology">
        <title>Genome Sequence Resources of Colletotrichum truncatum, C. plurivorum, C. musicola, and C. sojae: Four Species Pathogenic to Soybean (Glycine max).</title>
        <authorList>
            <person name="Rogerio F."/>
            <person name="Boufleur T.R."/>
            <person name="Ciampi-Guillardi M."/>
            <person name="Sukno S.A."/>
            <person name="Thon M.R."/>
            <person name="Massola Junior N.S."/>
            <person name="Baroncelli R."/>
        </authorList>
    </citation>
    <scope>NUCLEOTIDE SEQUENCE [LARGE SCALE GENOMIC DNA]</scope>
    <source>
        <strain evidence="1 2">CMES1059</strain>
    </source>
</reference>
<name>A0ACC3YPG7_COLTU</name>
<dbReference type="Proteomes" id="UP000805649">
    <property type="component" value="Unassembled WGS sequence"/>
</dbReference>
<organism evidence="1 2">
    <name type="scientific">Colletotrichum truncatum</name>
    <name type="common">Anthracnose fungus</name>
    <name type="synonym">Colletotrichum capsici</name>
    <dbReference type="NCBI Taxonomy" id="5467"/>
    <lineage>
        <taxon>Eukaryota</taxon>
        <taxon>Fungi</taxon>
        <taxon>Dikarya</taxon>
        <taxon>Ascomycota</taxon>
        <taxon>Pezizomycotina</taxon>
        <taxon>Sordariomycetes</taxon>
        <taxon>Hypocreomycetidae</taxon>
        <taxon>Glomerellales</taxon>
        <taxon>Glomerellaceae</taxon>
        <taxon>Colletotrichum</taxon>
        <taxon>Colletotrichum truncatum species complex</taxon>
    </lineage>
</organism>
<accession>A0ACC3YPG7</accession>
<dbReference type="EMBL" id="VUJX02000007">
    <property type="protein sequence ID" value="KAL0933813.1"/>
    <property type="molecule type" value="Genomic_DNA"/>
</dbReference>
<gene>
    <name evidence="1" type="ORF">CTRU02_210612</name>
</gene>
<comment type="caution">
    <text evidence="1">The sequence shown here is derived from an EMBL/GenBank/DDBJ whole genome shotgun (WGS) entry which is preliminary data.</text>
</comment>
<protein>
    <submittedName>
        <fullName evidence="1">Uncharacterized protein</fullName>
    </submittedName>
</protein>
<evidence type="ECO:0000313" key="1">
    <source>
        <dbReference type="EMBL" id="KAL0933813.1"/>
    </source>
</evidence>